<dbReference type="InterPro" id="IPR036412">
    <property type="entry name" value="HAD-like_sf"/>
</dbReference>
<gene>
    <name evidence="1" type="ORF">JIN78_01905</name>
</gene>
<dbReference type="EMBL" id="JAENIO010000003">
    <property type="protein sequence ID" value="MBK1832801.1"/>
    <property type="molecule type" value="Genomic_DNA"/>
</dbReference>
<dbReference type="SFLD" id="SFLDG01129">
    <property type="entry name" value="C1.5:_HAD__Beta-PGM__Phosphata"/>
    <property type="match status" value="1"/>
</dbReference>
<dbReference type="GO" id="GO:0050308">
    <property type="term" value="F:sugar-phosphatase activity"/>
    <property type="evidence" value="ECO:0007669"/>
    <property type="project" value="TreeGrafter"/>
</dbReference>
<dbReference type="SUPFAM" id="SSF56784">
    <property type="entry name" value="HAD-like"/>
    <property type="match status" value="1"/>
</dbReference>
<dbReference type="RefSeq" id="WP_200390237.1">
    <property type="nucleotide sequence ID" value="NZ_JAENIO010000003.1"/>
</dbReference>
<keyword evidence="2" id="KW-1185">Reference proteome</keyword>
<dbReference type="InterPro" id="IPR023214">
    <property type="entry name" value="HAD_sf"/>
</dbReference>
<dbReference type="SFLD" id="SFLDG01135">
    <property type="entry name" value="C1.5.6:_HAD__Beta-PGM__Phospha"/>
    <property type="match status" value="1"/>
</dbReference>
<dbReference type="InterPro" id="IPR051806">
    <property type="entry name" value="HAD-like_SPP"/>
</dbReference>
<dbReference type="PRINTS" id="PR00413">
    <property type="entry name" value="HADHALOGNASE"/>
</dbReference>
<dbReference type="InterPro" id="IPR023198">
    <property type="entry name" value="PGP-like_dom2"/>
</dbReference>
<dbReference type="CDD" id="cd07505">
    <property type="entry name" value="HAD_BPGM-like"/>
    <property type="match status" value="1"/>
</dbReference>
<name>A0A934VL65_9BACT</name>
<keyword evidence="1" id="KW-0378">Hydrolase</keyword>
<evidence type="ECO:0000313" key="2">
    <source>
        <dbReference type="Proteomes" id="UP000604083"/>
    </source>
</evidence>
<dbReference type="NCBIfam" id="TIGR01549">
    <property type="entry name" value="HAD-SF-IA-v1"/>
    <property type="match status" value="1"/>
</dbReference>
<accession>A0A934VL65</accession>
<dbReference type="NCBIfam" id="TIGR01509">
    <property type="entry name" value="HAD-SF-IA-v3"/>
    <property type="match status" value="1"/>
</dbReference>
<dbReference type="PANTHER" id="PTHR43481">
    <property type="entry name" value="FRUCTOSE-1-PHOSPHATE PHOSPHATASE"/>
    <property type="match status" value="1"/>
</dbReference>
<protein>
    <submittedName>
        <fullName evidence="1">HAD-IA family hydrolase</fullName>
    </submittedName>
</protein>
<evidence type="ECO:0000313" key="1">
    <source>
        <dbReference type="EMBL" id="MBK1832801.1"/>
    </source>
</evidence>
<comment type="caution">
    <text evidence="1">The sequence shown here is derived from an EMBL/GenBank/DDBJ whole genome shotgun (WGS) entry which is preliminary data.</text>
</comment>
<dbReference type="AlphaFoldDB" id="A0A934VL65"/>
<dbReference type="Gene3D" id="3.40.50.1000">
    <property type="entry name" value="HAD superfamily/HAD-like"/>
    <property type="match status" value="1"/>
</dbReference>
<sequence length="197" mass="21214">MDFPTDGFEGLVFDLDGTLIDSMPAHFESWCEALNQVGAAGIFGEDVFYAMGGRPTKDIVVQLNAENNLKLDPDTVAFAKKKAFLSRLDQVTVIDEVVDYARSWRGKVPMAIATGGSRMVVEKTLQVLELSDLFDEVVTADDVKVGKPDPEVFLQAAERIGVEPTKCVAFEDAAPGIMAAQLAGMQVVAVPAPVHVV</sequence>
<dbReference type="Proteomes" id="UP000604083">
    <property type="component" value="Unassembled WGS sequence"/>
</dbReference>
<dbReference type="PANTHER" id="PTHR43481:SF4">
    <property type="entry name" value="GLYCEROL-1-PHOSPHATE PHOSPHOHYDROLASE 1-RELATED"/>
    <property type="match status" value="1"/>
</dbReference>
<dbReference type="InterPro" id="IPR006439">
    <property type="entry name" value="HAD-SF_hydro_IA"/>
</dbReference>
<organism evidence="1 2">
    <name type="scientific">Roseibacillus ishigakijimensis</name>
    <dbReference type="NCBI Taxonomy" id="454146"/>
    <lineage>
        <taxon>Bacteria</taxon>
        <taxon>Pseudomonadati</taxon>
        <taxon>Verrucomicrobiota</taxon>
        <taxon>Verrucomicrobiia</taxon>
        <taxon>Verrucomicrobiales</taxon>
        <taxon>Verrucomicrobiaceae</taxon>
        <taxon>Roseibacillus</taxon>
    </lineage>
</organism>
<dbReference type="Pfam" id="PF00702">
    <property type="entry name" value="Hydrolase"/>
    <property type="match status" value="1"/>
</dbReference>
<dbReference type="SFLD" id="SFLDS00003">
    <property type="entry name" value="Haloacid_Dehalogenase"/>
    <property type="match status" value="1"/>
</dbReference>
<dbReference type="Gene3D" id="1.10.150.240">
    <property type="entry name" value="Putative phosphatase, domain 2"/>
    <property type="match status" value="1"/>
</dbReference>
<proteinExistence type="predicted"/>
<reference evidence="1" key="1">
    <citation type="submission" date="2021-01" db="EMBL/GenBank/DDBJ databases">
        <title>Modified the classification status of verrucomicrobia.</title>
        <authorList>
            <person name="Feng X."/>
        </authorList>
    </citation>
    <scope>NUCLEOTIDE SEQUENCE</scope>
    <source>
        <strain evidence="1">KCTC 12986</strain>
    </source>
</reference>